<dbReference type="PIRSF" id="PIRSF021438">
    <property type="entry name" value="DltD"/>
    <property type="match status" value="1"/>
</dbReference>
<reference evidence="3" key="2">
    <citation type="submission" date="2020-09" db="EMBL/GenBank/DDBJ databases">
        <authorList>
            <person name="Sun Q."/>
            <person name="Zhou Y."/>
        </authorList>
    </citation>
    <scope>NUCLEOTIDE SEQUENCE</scope>
    <source>
        <strain evidence="3">CGMCC 1.15533</strain>
    </source>
</reference>
<dbReference type="OrthoDB" id="1700484at2"/>
<dbReference type="AlphaFoldDB" id="A0A917A2K1"/>
<dbReference type="InterPro" id="IPR023896">
    <property type="entry name" value="LTA_DltD"/>
</dbReference>
<organism evidence="3 4">
    <name type="scientific">Streptococcus himalayensis</name>
    <dbReference type="NCBI Taxonomy" id="1888195"/>
    <lineage>
        <taxon>Bacteria</taxon>
        <taxon>Bacillati</taxon>
        <taxon>Bacillota</taxon>
        <taxon>Bacilli</taxon>
        <taxon>Lactobacillales</taxon>
        <taxon>Streptococcaceae</taxon>
        <taxon>Streptococcus</taxon>
    </lineage>
</organism>
<dbReference type="PANTHER" id="PTHR40039">
    <property type="entry name" value="PROTEIN DLTD"/>
    <property type="match status" value="1"/>
</dbReference>
<dbReference type="GO" id="GO:0005886">
    <property type="term" value="C:plasma membrane"/>
    <property type="evidence" value="ECO:0007669"/>
    <property type="project" value="UniProtKB-UniRule"/>
</dbReference>
<evidence type="ECO:0000313" key="3">
    <source>
        <dbReference type="EMBL" id="GGE23543.1"/>
    </source>
</evidence>
<evidence type="ECO:0000256" key="1">
    <source>
        <dbReference type="PIRNR" id="PIRNR021438"/>
    </source>
</evidence>
<dbReference type="NCBIfam" id="TIGR04092">
    <property type="entry name" value="LTA_DltD"/>
    <property type="match status" value="1"/>
</dbReference>
<keyword evidence="4" id="KW-1185">Reference proteome</keyword>
<protein>
    <recommendedName>
        <fullName evidence="1">Protein DltD</fullName>
    </recommendedName>
</protein>
<dbReference type="Pfam" id="PF04914">
    <property type="entry name" value="DltD"/>
    <property type="match status" value="1"/>
</dbReference>
<sequence length="424" mass="49582">MLKRLWLILGPVFCAALLVVLLLVFYPTHLRHNFELEKRSAVTLTARSFKGRTQKVRALTDPDHRFVPFFGSSEWLRFDSMHPSVLAEKYDRPYRPYLLGQRGAASLNQYFGMQQMLPELEGKTVVYVVSPQWFTKKGYDSSAFQQYFNSDQLTSFLSQQAGDEAARYAAERLLELYPTVAMKGNLEKLAKGEFPNLLDQQCISLMERINKRQDLFFSQLTSENSDHFEKKILPEINQLPTTFSYEELEKVAMKEAREHTKTNDFGIEDRFYKKRLNKKLKKFKGFQKKLSYIQSPEYNDLQLVLHQFATSKTNALFVIPPVNEKWMEHTGLDKNMYQKTVEKIKYQLESQGFTNIADFSKDGGKPYFMEDTIHMGWLGWLEFDKVVDPFVRNPKPAPNYQINPAFFSKEWADYKGDVRKFSVK</sequence>
<keyword evidence="2" id="KW-0812">Transmembrane</keyword>
<keyword evidence="2" id="KW-1133">Transmembrane helix</keyword>
<dbReference type="InterPro" id="IPR006998">
    <property type="entry name" value="DltD"/>
</dbReference>
<gene>
    <name evidence="3" type="primary">dltD</name>
    <name evidence="3" type="ORF">GCM10011510_00760</name>
</gene>
<reference evidence="3" key="1">
    <citation type="journal article" date="2014" name="Int. J. Syst. Evol. Microbiol.">
        <title>Complete genome sequence of Corynebacterium casei LMG S-19264T (=DSM 44701T), isolated from a smear-ripened cheese.</title>
        <authorList>
            <consortium name="US DOE Joint Genome Institute (JGI-PGF)"/>
            <person name="Walter F."/>
            <person name="Albersmeier A."/>
            <person name="Kalinowski J."/>
            <person name="Ruckert C."/>
        </authorList>
    </citation>
    <scope>NUCLEOTIDE SEQUENCE</scope>
    <source>
        <strain evidence="3">CGMCC 1.15533</strain>
    </source>
</reference>
<comment type="similarity">
    <text evidence="1">Belongs to the DltD family.</text>
</comment>
<evidence type="ECO:0000313" key="4">
    <source>
        <dbReference type="Proteomes" id="UP000660801"/>
    </source>
</evidence>
<keyword evidence="1" id="KW-1003">Cell membrane</keyword>
<accession>A0A917A2K1</accession>
<dbReference type="PANTHER" id="PTHR40039:SF1">
    <property type="entry name" value="PROTEIN DLTD"/>
    <property type="match status" value="1"/>
</dbReference>
<comment type="caution">
    <text evidence="3">The sequence shown here is derived from an EMBL/GenBank/DDBJ whole genome shotgun (WGS) entry which is preliminary data.</text>
</comment>
<feature type="transmembrane region" description="Helical" evidence="2">
    <location>
        <begin position="6"/>
        <end position="26"/>
    </location>
</feature>
<name>A0A917A2K1_9STRE</name>
<keyword evidence="1 2" id="KW-0472">Membrane</keyword>
<dbReference type="GO" id="GO:0070395">
    <property type="term" value="P:lipoteichoic acid biosynthetic process"/>
    <property type="evidence" value="ECO:0007669"/>
    <property type="project" value="UniProtKB-UniRule"/>
</dbReference>
<evidence type="ECO:0000256" key="2">
    <source>
        <dbReference type="SAM" id="Phobius"/>
    </source>
</evidence>
<dbReference type="Proteomes" id="UP000660801">
    <property type="component" value="Unassembled WGS sequence"/>
</dbReference>
<comment type="pathway">
    <text evidence="1">Cell wall biogenesis; lipoteichoic acid biosynthesis.</text>
</comment>
<dbReference type="EMBL" id="BMJN01000001">
    <property type="protein sequence ID" value="GGE23543.1"/>
    <property type="molecule type" value="Genomic_DNA"/>
</dbReference>
<proteinExistence type="inferred from homology"/>
<dbReference type="RefSeq" id="WP_068990263.1">
    <property type="nucleotide sequence ID" value="NZ_BMJN01000001.1"/>
</dbReference>